<evidence type="ECO:0000259" key="8">
    <source>
        <dbReference type="PROSITE" id="PS51194"/>
    </source>
</evidence>
<feature type="region of interest" description="Disordered" evidence="6">
    <location>
        <begin position="567"/>
        <end position="603"/>
    </location>
</feature>
<dbReference type="FunFam" id="1.20.120.1080:FF:000002">
    <property type="entry name" value="Putative ATP-dependent RNA helicase DHX36"/>
    <property type="match status" value="1"/>
</dbReference>
<sequence length="1826" mass="195856">MRHFRGARLYSSIAAYRAASQNCACGAPITAGRRPFCVHGGPAHGCYQHREAHRYTGGGTAVRRVAAATAFTSAVNSPCPGGARCFHTRNLSAPGAAPVYQRQKGADAGRREGAVASPPDPPHHFRDSGNGGATPAIGGNRPLPSRPRRAARHVTLRKGSPDSPHGPLSVSPNFAAGGVPSAASAQLEACSAAAAPGMPSSYRVQVLTGDEYCGGDIDAGQSGGRRHDSRRVQRANGEAARPLPGSNSGSPPLPRRGQSLRQQQPARLPRPRSAKRPPPKAFSVQRARNSTHLPGGDLPNACGVSALTADVSAEERVRAALKSHQRRASPGCVPCVPEPELYNVPHSTLKRYVLRLPVAGAPQDVLAIGQSTKAKLARTLCFMHAEQLLDFFASDDATGEPSVGSVPLPPPTALPPPLEEKRVTGATAVPEERDFHSWDEYVDASERYVRDTTAKARAEALGQGQLPLSGHPVADRAAELLRRNRRQYCYPQALSELNENLRDGSQLIHTVHLASRVFVATLKLDPKTGLTATGVARNSKDARRECAAHALCILQLLQQDAEGRAQLSPPALPTVGGKKGACKATSDKTDRKEEGDEDATQPGAPLDAVLQHLQPLHGKLLRFFNLLFGEQERSPTTTFTRETAANGSVVYHCQLTMGDITCTGRGVNRFEAERNAMDDSVAELLLFDERLQALRSFVEAYPSISPESVPSAALPRGLVEQLRQQLKPVAQRQIASREKKRAGASACEGAENEGGGSSNLNLEEQALLRLSARAFAADPLYGVRMQEALLALRQHPTYLSQFHPRRSTLAMERVRQLVLDAVQHHRVTVICGTTGCGKTTQVPQYILDHEIEQGRGGTCNILVTQPRRLSSFSVADRIAHERLSVVGKDVGYAVRLDARPGRHITVCTTGVLLQIFSTHPGLEHVSHLLIDEVHERDINCDVVLALLKALLTRNARLRVVLMSATMQSDLFAKYFGEGTPVIQVDGTVYPVSVRYLEDIAAEAASAHFYSPNFDAVSLQPGHKDDGQTKQRATSPRTLLLKPPKTDYNLIAYLVHRAVQVDLGNQTAGKSILVFLPGWKEMLSAKAAIEQYRGPHAITSPSVRFHLVLLHSTVDSAKQRECFVPAPAGMVKVVLATNIAESGITIDDAAVVIDTGLIKATTWAGRPTASGSLARSPPPSLFVPLDQSASPTGTSSSCALRAAAGPTPVFSTQLTLGYASQANGTQRKGRAGRTQGGVCYRLYTKELWEALPEFPEADIHRVPLTQVLLKLLSLGYAHPKETLQTFLEPPSPTNVEVSMRLLRDIGAVDEAERLTPLGEYLAKLPCDPRIGKMIIMGAVLRCLDSVLTVAACADVSPYVTGREQAAAVRKRRYLLARNSQSDHISFLNAFNAYCANGEKEDFARLNLLHLGNLRIISKYKAQYRDILLHAGLISQQDVLSEAGREHAAERDGVGGDDVDLDGVADAGLPLGRGHAPATEGTRAATAAHSMRNTVAAPPAAAEPTLLYGGELCVDTSQLSRSSFDVALVKACVCAALFPNVAVLRPPSTSAGSSQRRKRQAEKVELRTKHFTSIKPSKESACRRVGGPREHGIPNCTELLAELSRDASGGGGAGGVLAAAGAPPLPASPKAIPALFYVFQDVFGVKEARQEFLTTLSSVSLWALLLFGASESTTRYYPDLSLCVIDGWVAVHIDRETYLLVAELRQALYTCLHGKYHDPKDEQNNAALHTVTEMCQAVLKAPVLDMRTTAQEDEGDGSRGEVSTAAQALGLVDTGSIIDPLALVRRTAHGCGMATANGSVDLDGDDGDGTPQEPNSEDDEEDEEDVVL</sequence>
<protein>
    <recommendedName>
        <fullName evidence="1">RNA helicase</fullName>
        <ecNumber evidence="1">3.6.4.13</ecNumber>
    </recommendedName>
</protein>
<gene>
    <name evidence="9" type="ORF">ABL78_4490</name>
</gene>
<dbReference type="GO" id="GO:0016787">
    <property type="term" value="F:hydrolase activity"/>
    <property type="evidence" value="ECO:0007669"/>
    <property type="project" value="UniProtKB-KW"/>
</dbReference>
<feature type="compositionally biased region" description="Acidic residues" evidence="6">
    <location>
        <begin position="1813"/>
        <end position="1826"/>
    </location>
</feature>
<evidence type="ECO:0000256" key="1">
    <source>
        <dbReference type="ARBA" id="ARBA00012552"/>
    </source>
</evidence>
<dbReference type="Pfam" id="PF00270">
    <property type="entry name" value="DEAD"/>
    <property type="match status" value="1"/>
</dbReference>
<dbReference type="PANTHER" id="PTHR18934:SF235">
    <property type="entry name" value="DEAH-BOX RNA HELICASE, PUTATIVE-RELATED"/>
    <property type="match status" value="1"/>
</dbReference>
<dbReference type="CDD" id="cd18791">
    <property type="entry name" value="SF2_C_RHA"/>
    <property type="match status" value="1"/>
</dbReference>
<feature type="compositionally biased region" description="Low complexity" evidence="6">
    <location>
        <begin position="241"/>
        <end position="267"/>
    </location>
</feature>
<evidence type="ECO:0000259" key="7">
    <source>
        <dbReference type="PROSITE" id="PS51192"/>
    </source>
</evidence>
<dbReference type="InterPro" id="IPR002464">
    <property type="entry name" value="DNA/RNA_helicase_DEAH_CS"/>
</dbReference>
<feature type="compositionally biased region" description="Basic residues" evidence="6">
    <location>
        <begin position="146"/>
        <end position="156"/>
    </location>
</feature>
<dbReference type="InterPro" id="IPR001650">
    <property type="entry name" value="Helicase_C-like"/>
</dbReference>
<dbReference type="SMART" id="SM00847">
    <property type="entry name" value="HA2"/>
    <property type="match status" value="1"/>
</dbReference>
<evidence type="ECO:0000313" key="9">
    <source>
        <dbReference type="EMBL" id="KPI86459.1"/>
    </source>
</evidence>
<dbReference type="GO" id="GO:0003723">
    <property type="term" value="F:RNA binding"/>
    <property type="evidence" value="ECO:0007669"/>
    <property type="project" value="TreeGrafter"/>
</dbReference>
<dbReference type="OrthoDB" id="5600252at2759"/>
<dbReference type="Gene3D" id="3.40.50.300">
    <property type="entry name" value="P-loop containing nucleotide triphosphate hydrolases"/>
    <property type="match status" value="2"/>
</dbReference>
<dbReference type="InterPro" id="IPR014001">
    <property type="entry name" value="Helicase_ATP-bd"/>
</dbReference>
<feature type="compositionally biased region" description="Basic and acidic residues" evidence="6">
    <location>
        <begin position="585"/>
        <end position="594"/>
    </location>
</feature>
<reference evidence="9 10" key="1">
    <citation type="journal article" date="2015" name="PLoS Pathog.">
        <title>Leptomonas seymouri: Adaptations to the Dixenous Life Cycle Analyzed by Genome Sequencing, Transcriptome Profiling and Co-infection with Leishmania donovani.</title>
        <authorList>
            <person name="Kraeva N."/>
            <person name="Butenko A."/>
            <person name="Hlavacova J."/>
            <person name="Kostygov A."/>
            <person name="Myskova J."/>
            <person name="Grybchuk D."/>
            <person name="Lestinova T."/>
            <person name="Votypka J."/>
            <person name="Volf P."/>
            <person name="Opperdoes F."/>
            <person name="Flegontov P."/>
            <person name="Lukes J."/>
            <person name="Yurchenko V."/>
        </authorList>
    </citation>
    <scope>NUCLEOTIDE SEQUENCE [LARGE SCALE GENOMIC DNA]</scope>
    <source>
        <strain evidence="9 10">ATCC 30220</strain>
    </source>
</reference>
<dbReference type="SUPFAM" id="SSF52540">
    <property type="entry name" value="P-loop containing nucleoside triphosphate hydrolases"/>
    <property type="match status" value="1"/>
</dbReference>
<feature type="domain" description="Helicase C-terminal" evidence="8">
    <location>
        <begin position="1048"/>
        <end position="1274"/>
    </location>
</feature>
<dbReference type="PROSITE" id="PS51192">
    <property type="entry name" value="HELICASE_ATP_BIND_1"/>
    <property type="match status" value="1"/>
</dbReference>
<dbReference type="InterPro" id="IPR011545">
    <property type="entry name" value="DEAD/DEAH_box_helicase_dom"/>
</dbReference>
<dbReference type="GO" id="GO:0005524">
    <property type="term" value="F:ATP binding"/>
    <property type="evidence" value="ECO:0007669"/>
    <property type="project" value="UniProtKB-KW"/>
</dbReference>
<evidence type="ECO:0000256" key="3">
    <source>
        <dbReference type="ARBA" id="ARBA00022801"/>
    </source>
</evidence>
<dbReference type="PROSITE" id="PS00690">
    <property type="entry name" value="DEAH_ATP_HELICASE"/>
    <property type="match status" value="1"/>
</dbReference>
<comment type="caution">
    <text evidence="9">The sequence shown here is derived from an EMBL/GenBank/DDBJ whole genome shotgun (WGS) entry which is preliminary data.</text>
</comment>
<feature type="domain" description="Helicase ATP-binding" evidence="7">
    <location>
        <begin position="819"/>
        <end position="984"/>
    </location>
</feature>
<dbReference type="GO" id="GO:0003724">
    <property type="term" value="F:RNA helicase activity"/>
    <property type="evidence" value="ECO:0007669"/>
    <property type="project" value="UniProtKB-EC"/>
</dbReference>
<keyword evidence="4 9" id="KW-0347">Helicase</keyword>
<dbReference type="InterPro" id="IPR007502">
    <property type="entry name" value="Helicase-assoc_dom"/>
</dbReference>
<evidence type="ECO:0000256" key="2">
    <source>
        <dbReference type="ARBA" id="ARBA00022741"/>
    </source>
</evidence>
<name>A0A0N0P5H2_LEPSE</name>
<dbReference type="OMA" id="QGGVCYR"/>
<dbReference type="PROSITE" id="PS51194">
    <property type="entry name" value="HELICASE_CTER"/>
    <property type="match status" value="1"/>
</dbReference>
<evidence type="ECO:0000313" key="10">
    <source>
        <dbReference type="Proteomes" id="UP000038009"/>
    </source>
</evidence>
<accession>A0A0N0P5H2</accession>
<dbReference type="InterPro" id="IPR058737">
    <property type="entry name" value="DSRM_REH2"/>
</dbReference>
<keyword evidence="5" id="KW-0067">ATP-binding</keyword>
<dbReference type="Gene3D" id="1.20.120.1080">
    <property type="match status" value="1"/>
</dbReference>
<feature type="compositionally biased region" description="Basic residues" evidence="6">
    <location>
        <begin position="269"/>
        <end position="278"/>
    </location>
</feature>
<evidence type="ECO:0000256" key="5">
    <source>
        <dbReference type="ARBA" id="ARBA00022840"/>
    </source>
</evidence>
<dbReference type="Pfam" id="PF21010">
    <property type="entry name" value="HA2_C"/>
    <property type="match status" value="1"/>
</dbReference>
<dbReference type="Pfam" id="PF00271">
    <property type="entry name" value="Helicase_C"/>
    <property type="match status" value="1"/>
</dbReference>
<keyword evidence="2" id="KW-0547">Nucleotide-binding</keyword>
<dbReference type="Pfam" id="PF26536">
    <property type="entry name" value="DSRM_REH2"/>
    <property type="match status" value="1"/>
</dbReference>
<evidence type="ECO:0000256" key="6">
    <source>
        <dbReference type="SAM" id="MobiDB-lite"/>
    </source>
</evidence>
<feature type="region of interest" description="Disordered" evidence="6">
    <location>
        <begin position="96"/>
        <end position="173"/>
    </location>
</feature>
<feature type="compositionally biased region" description="Basic and acidic residues" evidence="6">
    <location>
        <begin position="104"/>
        <end position="113"/>
    </location>
</feature>
<keyword evidence="3" id="KW-0378">Hydrolase</keyword>
<dbReference type="Proteomes" id="UP000038009">
    <property type="component" value="Unassembled WGS sequence"/>
</dbReference>
<dbReference type="CDD" id="cd17917">
    <property type="entry name" value="DEXHc_RHA-like"/>
    <property type="match status" value="1"/>
</dbReference>
<proteinExistence type="predicted"/>
<keyword evidence="10" id="KW-1185">Reference proteome</keyword>
<dbReference type="EC" id="3.6.4.13" evidence="1"/>
<dbReference type="SMART" id="SM00487">
    <property type="entry name" value="DEXDc"/>
    <property type="match status" value="1"/>
</dbReference>
<feature type="region of interest" description="Disordered" evidence="6">
    <location>
        <begin position="1793"/>
        <end position="1826"/>
    </location>
</feature>
<dbReference type="InterPro" id="IPR027417">
    <property type="entry name" value="P-loop_NTPase"/>
</dbReference>
<feature type="region of interest" description="Disordered" evidence="6">
    <location>
        <begin position="1543"/>
        <end position="1562"/>
    </location>
</feature>
<dbReference type="SMART" id="SM00490">
    <property type="entry name" value="HELICc"/>
    <property type="match status" value="1"/>
</dbReference>
<feature type="region of interest" description="Disordered" evidence="6">
    <location>
        <begin position="730"/>
        <end position="758"/>
    </location>
</feature>
<dbReference type="PANTHER" id="PTHR18934">
    <property type="entry name" value="ATP-DEPENDENT RNA HELICASE"/>
    <property type="match status" value="1"/>
</dbReference>
<feature type="region of interest" description="Disordered" evidence="6">
    <location>
        <begin position="216"/>
        <end position="300"/>
    </location>
</feature>
<dbReference type="InterPro" id="IPR048333">
    <property type="entry name" value="HA2_WH"/>
</dbReference>
<organism evidence="9 10">
    <name type="scientific">Leptomonas seymouri</name>
    <dbReference type="NCBI Taxonomy" id="5684"/>
    <lineage>
        <taxon>Eukaryota</taxon>
        <taxon>Discoba</taxon>
        <taxon>Euglenozoa</taxon>
        <taxon>Kinetoplastea</taxon>
        <taxon>Metakinetoplastina</taxon>
        <taxon>Trypanosomatida</taxon>
        <taxon>Trypanosomatidae</taxon>
        <taxon>Leishmaniinae</taxon>
        <taxon>Leptomonas</taxon>
    </lineage>
</organism>
<dbReference type="VEuPathDB" id="TriTrypDB:Lsey_0130_0200"/>
<evidence type="ECO:0000256" key="4">
    <source>
        <dbReference type="ARBA" id="ARBA00022806"/>
    </source>
</evidence>
<dbReference type="EMBL" id="LJSK01000130">
    <property type="protein sequence ID" value="KPI86459.1"/>
    <property type="molecule type" value="Genomic_DNA"/>
</dbReference>
<dbReference type="Pfam" id="PF04408">
    <property type="entry name" value="WHD_HA2"/>
    <property type="match status" value="1"/>
</dbReference>